<organism evidence="1 2">
    <name type="scientific">Actinoplanes digitatis</name>
    <dbReference type="NCBI Taxonomy" id="1868"/>
    <lineage>
        <taxon>Bacteria</taxon>
        <taxon>Bacillati</taxon>
        <taxon>Actinomycetota</taxon>
        <taxon>Actinomycetes</taxon>
        <taxon>Micromonosporales</taxon>
        <taxon>Micromonosporaceae</taxon>
        <taxon>Actinoplanes</taxon>
    </lineage>
</organism>
<name>A0A7W7MUS9_9ACTN</name>
<proteinExistence type="predicted"/>
<comment type="caution">
    <text evidence="1">The sequence shown here is derived from an EMBL/GenBank/DDBJ whole genome shotgun (WGS) entry which is preliminary data.</text>
</comment>
<dbReference type="Proteomes" id="UP000578112">
    <property type="component" value="Unassembled WGS sequence"/>
</dbReference>
<dbReference type="Pfam" id="PF14106">
    <property type="entry name" value="DUF4279"/>
    <property type="match status" value="1"/>
</dbReference>
<evidence type="ECO:0000313" key="1">
    <source>
        <dbReference type="EMBL" id="MBB4767062.1"/>
    </source>
</evidence>
<dbReference type="AlphaFoldDB" id="A0A7W7MUS9"/>
<reference evidence="1 2" key="1">
    <citation type="submission" date="2020-08" db="EMBL/GenBank/DDBJ databases">
        <title>Sequencing the genomes of 1000 actinobacteria strains.</title>
        <authorList>
            <person name="Klenk H.-P."/>
        </authorList>
    </citation>
    <scope>NUCLEOTIDE SEQUENCE [LARGE SCALE GENOMIC DNA]</scope>
    <source>
        <strain evidence="1 2">DSM 43149</strain>
    </source>
</reference>
<evidence type="ECO:0008006" key="3">
    <source>
        <dbReference type="Google" id="ProtNLM"/>
    </source>
</evidence>
<dbReference type="RefSeq" id="WP_184998131.1">
    <property type="nucleotide sequence ID" value="NZ_BOMK01000040.1"/>
</dbReference>
<protein>
    <recommendedName>
        <fullName evidence="3">DUF4279 domain-containing protein</fullName>
    </recommendedName>
</protein>
<keyword evidence="2" id="KW-1185">Reference proteome</keyword>
<sequence>MIDTDAAAVRCTQRAYLYLERDVATGDPPYTADELELMAFEPDEVTRLAGLRPTATWRRGDPHPRFRTPRRFSGWHYELPARETHVTEHVLSDLLDAVEPYAEGLAAARDGLGLRAGIMILIEMQGDRDEDGDVSVSTASIAYSAATLHRLAALDLSLEHDQYVLVD</sequence>
<dbReference type="EMBL" id="JACHNH010000001">
    <property type="protein sequence ID" value="MBB4767062.1"/>
    <property type="molecule type" value="Genomic_DNA"/>
</dbReference>
<dbReference type="InterPro" id="IPR025459">
    <property type="entry name" value="DUF4279"/>
</dbReference>
<accession>A0A7W7MUS9</accession>
<gene>
    <name evidence="1" type="ORF">BJ971_007618</name>
</gene>
<evidence type="ECO:0000313" key="2">
    <source>
        <dbReference type="Proteomes" id="UP000578112"/>
    </source>
</evidence>